<organism evidence="10 11">
    <name type="scientific">Capronia epimyces CBS 606.96</name>
    <dbReference type="NCBI Taxonomy" id="1182542"/>
    <lineage>
        <taxon>Eukaryota</taxon>
        <taxon>Fungi</taxon>
        <taxon>Dikarya</taxon>
        <taxon>Ascomycota</taxon>
        <taxon>Pezizomycotina</taxon>
        <taxon>Eurotiomycetes</taxon>
        <taxon>Chaetothyriomycetidae</taxon>
        <taxon>Chaetothyriales</taxon>
        <taxon>Herpotrichiellaceae</taxon>
        <taxon>Capronia</taxon>
    </lineage>
</organism>
<dbReference type="eggNOG" id="ENOG502RZS9">
    <property type="taxonomic scope" value="Eukaryota"/>
</dbReference>
<accession>W9XQ50</accession>
<dbReference type="GeneID" id="19172699"/>
<evidence type="ECO:0000256" key="7">
    <source>
        <dbReference type="ARBA" id="ARBA00023136"/>
    </source>
</evidence>
<evidence type="ECO:0000313" key="10">
    <source>
        <dbReference type="EMBL" id="EXJ79111.1"/>
    </source>
</evidence>
<sequence length="480" mass="53370">MEQNKDLKLTVTDFASSNGSQPNELPSPGRNTHFTPIALRAPTRTSMDLDDYFVGPLDINHHSKWPYFLRLHGSVLPKMVLPLAFVAAWATAITCISKFVHDLGINSVLLTITGFVVGLALSFRSSTAYERYSEGRKYWAQLVVTSRNLARLIWVHTIERHDISEEQGKADLLGKLTALNLVNAFAVALKHRLRFEPSTQYPDLQPLIGHLRTLAGEADQTQFEPRKHTPWKAAGEYLGIPFAQSNPRKLVKRSRDNLGNLPLEILTYLSAYMDEVMGNGQLKTPVHQTHVMNNITTLAEVLTGTERVLNTPVPIAYSISISQITWVYILVLPFQLYKSLGWVSIFGTVLAAYIILGLAAIGYEIENPFGNDVNDLPLDNYCRELASDIDTLTSMPAPTAETFISMAENKVLFPLSMSDYHSWKTRSVADIRSALRAKATTAATSVDFQRVKAQSESTEQSGKVGRVSENKHVSEVVEAV</sequence>
<feature type="compositionally biased region" description="Polar residues" evidence="8">
    <location>
        <begin position="13"/>
        <end position="32"/>
    </location>
</feature>
<dbReference type="GO" id="GO:0005886">
    <property type="term" value="C:plasma membrane"/>
    <property type="evidence" value="ECO:0007669"/>
    <property type="project" value="UniProtKB-SubCell"/>
</dbReference>
<feature type="transmembrane region" description="Helical" evidence="9">
    <location>
        <begin position="340"/>
        <end position="361"/>
    </location>
</feature>
<dbReference type="OrthoDB" id="1368at2759"/>
<keyword evidence="6" id="KW-0406">Ion transport</keyword>
<keyword evidence="5 9" id="KW-1133">Transmembrane helix</keyword>
<gene>
    <name evidence="10" type="ORF">A1O3_08612</name>
</gene>
<dbReference type="AlphaFoldDB" id="W9XQ50"/>
<dbReference type="InterPro" id="IPR044669">
    <property type="entry name" value="YneE/VCCN1/2-like"/>
</dbReference>
<dbReference type="PANTHER" id="PTHR33281:SF19">
    <property type="entry name" value="VOLTAGE-DEPENDENT ANION CHANNEL-FORMING PROTEIN YNEE"/>
    <property type="match status" value="1"/>
</dbReference>
<reference evidence="10 11" key="1">
    <citation type="submission" date="2013-03" db="EMBL/GenBank/DDBJ databases">
        <title>The Genome Sequence of Capronia epimyces CBS 606.96.</title>
        <authorList>
            <consortium name="The Broad Institute Genomics Platform"/>
            <person name="Cuomo C."/>
            <person name="de Hoog S."/>
            <person name="Gorbushina A."/>
            <person name="Walker B."/>
            <person name="Young S.K."/>
            <person name="Zeng Q."/>
            <person name="Gargeya S."/>
            <person name="Fitzgerald M."/>
            <person name="Haas B."/>
            <person name="Abouelleil A."/>
            <person name="Allen A.W."/>
            <person name="Alvarado L."/>
            <person name="Arachchi H.M."/>
            <person name="Berlin A.M."/>
            <person name="Chapman S.B."/>
            <person name="Gainer-Dewar J."/>
            <person name="Goldberg J."/>
            <person name="Griggs A."/>
            <person name="Gujja S."/>
            <person name="Hansen M."/>
            <person name="Howarth C."/>
            <person name="Imamovic A."/>
            <person name="Ireland A."/>
            <person name="Larimer J."/>
            <person name="McCowan C."/>
            <person name="Murphy C."/>
            <person name="Pearson M."/>
            <person name="Poon T.W."/>
            <person name="Priest M."/>
            <person name="Roberts A."/>
            <person name="Saif S."/>
            <person name="Shea T."/>
            <person name="Sisk P."/>
            <person name="Sykes S."/>
            <person name="Wortman J."/>
            <person name="Nusbaum C."/>
            <person name="Birren B."/>
        </authorList>
    </citation>
    <scope>NUCLEOTIDE SEQUENCE [LARGE SCALE GENOMIC DNA]</scope>
    <source>
        <strain evidence="10 11">CBS 606.96</strain>
    </source>
</reference>
<dbReference type="PANTHER" id="PTHR33281">
    <property type="entry name" value="UPF0187 PROTEIN YNEE"/>
    <property type="match status" value="1"/>
</dbReference>
<dbReference type="STRING" id="1182542.W9XQ50"/>
<evidence type="ECO:0000256" key="4">
    <source>
        <dbReference type="ARBA" id="ARBA00022692"/>
    </source>
</evidence>
<evidence type="ECO:0000256" key="5">
    <source>
        <dbReference type="ARBA" id="ARBA00022989"/>
    </source>
</evidence>
<keyword evidence="7 9" id="KW-0472">Membrane</keyword>
<name>W9XQ50_9EURO</name>
<evidence type="ECO:0000256" key="8">
    <source>
        <dbReference type="SAM" id="MobiDB-lite"/>
    </source>
</evidence>
<comment type="subcellular location">
    <subcellularLocation>
        <location evidence="1">Cell membrane</location>
        <topology evidence="1">Multi-pass membrane protein</topology>
    </subcellularLocation>
</comment>
<feature type="transmembrane region" description="Helical" evidence="9">
    <location>
        <begin position="315"/>
        <end position="334"/>
    </location>
</feature>
<proteinExistence type="predicted"/>
<evidence type="ECO:0000256" key="6">
    <source>
        <dbReference type="ARBA" id="ARBA00023065"/>
    </source>
</evidence>
<keyword evidence="4 9" id="KW-0812">Transmembrane</keyword>
<evidence type="ECO:0000256" key="1">
    <source>
        <dbReference type="ARBA" id="ARBA00004651"/>
    </source>
</evidence>
<dbReference type="Pfam" id="PF25539">
    <property type="entry name" value="Bestrophin_2"/>
    <property type="match status" value="1"/>
</dbReference>
<dbReference type="GO" id="GO:0005254">
    <property type="term" value="F:chloride channel activity"/>
    <property type="evidence" value="ECO:0007669"/>
    <property type="project" value="InterPro"/>
</dbReference>
<feature type="region of interest" description="Disordered" evidence="8">
    <location>
        <begin position="452"/>
        <end position="472"/>
    </location>
</feature>
<feature type="region of interest" description="Disordered" evidence="8">
    <location>
        <begin position="1"/>
        <end position="32"/>
    </location>
</feature>
<dbReference type="HOGENOM" id="CLU_029790_1_0_1"/>
<dbReference type="EMBL" id="AMGY01000008">
    <property type="protein sequence ID" value="EXJ79111.1"/>
    <property type="molecule type" value="Genomic_DNA"/>
</dbReference>
<evidence type="ECO:0000256" key="2">
    <source>
        <dbReference type="ARBA" id="ARBA00022448"/>
    </source>
</evidence>
<feature type="compositionally biased region" description="Polar residues" evidence="8">
    <location>
        <begin position="452"/>
        <end position="461"/>
    </location>
</feature>
<feature type="transmembrane region" description="Helical" evidence="9">
    <location>
        <begin position="79"/>
        <end position="99"/>
    </location>
</feature>
<dbReference type="Proteomes" id="UP000019478">
    <property type="component" value="Unassembled WGS sequence"/>
</dbReference>
<evidence type="ECO:0000256" key="3">
    <source>
        <dbReference type="ARBA" id="ARBA00022475"/>
    </source>
</evidence>
<keyword evidence="2" id="KW-0813">Transport</keyword>
<keyword evidence="3" id="KW-1003">Cell membrane</keyword>
<feature type="transmembrane region" description="Helical" evidence="9">
    <location>
        <begin position="105"/>
        <end position="123"/>
    </location>
</feature>
<protein>
    <submittedName>
        <fullName evidence="10">Uncharacterized protein</fullName>
    </submittedName>
</protein>
<evidence type="ECO:0000256" key="9">
    <source>
        <dbReference type="SAM" id="Phobius"/>
    </source>
</evidence>
<comment type="caution">
    <text evidence="10">The sequence shown here is derived from an EMBL/GenBank/DDBJ whole genome shotgun (WGS) entry which is preliminary data.</text>
</comment>
<keyword evidence="11" id="KW-1185">Reference proteome</keyword>
<dbReference type="RefSeq" id="XP_007736899.1">
    <property type="nucleotide sequence ID" value="XM_007738709.1"/>
</dbReference>
<evidence type="ECO:0000313" key="11">
    <source>
        <dbReference type="Proteomes" id="UP000019478"/>
    </source>
</evidence>